<dbReference type="InterPro" id="IPR026838">
    <property type="entry name" value="YheC/D"/>
</dbReference>
<reference evidence="1" key="1">
    <citation type="submission" date="2023-12" db="EMBL/GenBank/DDBJ databases">
        <title>Fervidustalea candida gen. nov., sp. nov., a novel member of the family Paenibacillaceae isolated from a geothermal area.</title>
        <authorList>
            <person name="Li W.-J."/>
            <person name="Jiao J.-Y."/>
            <person name="Chen Y."/>
        </authorList>
    </citation>
    <scope>NUCLEOTIDE SEQUENCE</scope>
    <source>
        <strain evidence="1">SYSU GA230002</strain>
    </source>
</reference>
<dbReference type="RefSeq" id="WP_371752552.1">
    <property type="nucleotide sequence ID" value="NZ_JAYJLD010000002.1"/>
</dbReference>
<dbReference type="SUPFAM" id="SSF56059">
    <property type="entry name" value="Glutathione synthetase ATP-binding domain-like"/>
    <property type="match status" value="1"/>
</dbReference>
<sequence length="357" mass="41063">MDEKYVGILLNQPVFNGIPKGRTGHERISLYEENAKTFGLTPCYFRLSDLKIGSSSVRAYVSEGKSFKKKTVPVPRVIHNRAIFFGSKRRNKVNTFVENGFLIFNQWNRYGKLTIHRLLMKNPSLQAHLPETAPATPDSLSDFLGKYSVVLLKPDNSSIGRGIIKIERIQNGWLATYRNRYKKWRTLHFTDKIPCFLHKKMAARPYLVQQFLNLATYRNRPFDLRVAVQRNGTGNWQITGLAAKVARRNRFLTNVAQGGTAHKLETVLQEYPHLKPNRIQTSIEDLSLQIAEHLSRHLPNLADLGLDIGLTPEGFPLFIECNNRDRRIILHKAGLYEENKALYRNPIAYAQFLHDRL</sequence>
<proteinExistence type="predicted"/>
<comment type="caution">
    <text evidence="1">The sequence shown here is derived from an EMBL/GenBank/DDBJ whole genome shotgun (WGS) entry which is preliminary data.</text>
</comment>
<name>A0ABU5ZFH0_9BACL</name>
<accession>A0ABU5ZFH0</accession>
<dbReference type="Gene3D" id="3.30.470.20">
    <property type="entry name" value="ATP-grasp fold, B domain"/>
    <property type="match status" value="1"/>
</dbReference>
<keyword evidence="2" id="KW-1185">Reference proteome</keyword>
<organism evidence="1 2">
    <name type="scientific">Ferviditalea candida</name>
    <dbReference type="NCBI Taxonomy" id="3108399"/>
    <lineage>
        <taxon>Bacteria</taxon>
        <taxon>Bacillati</taxon>
        <taxon>Bacillota</taxon>
        <taxon>Bacilli</taxon>
        <taxon>Bacillales</taxon>
        <taxon>Paenibacillaceae</taxon>
        <taxon>Ferviditalea</taxon>
    </lineage>
</organism>
<evidence type="ECO:0000313" key="1">
    <source>
        <dbReference type="EMBL" id="MEB3100441.1"/>
    </source>
</evidence>
<evidence type="ECO:0000313" key="2">
    <source>
        <dbReference type="Proteomes" id="UP001310386"/>
    </source>
</evidence>
<dbReference type="Pfam" id="PF14398">
    <property type="entry name" value="ATPgrasp_YheCD"/>
    <property type="match status" value="1"/>
</dbReference>
<gene>
    <name evidence="1" type="ORF">VF724_02055</name>
</gene>
<dbReference type="EMBL" id="JAYJLD010000002">
    <property type="protein sequence ID" value="MEB3100441.1"/>
    <property type="molecule type" value="Genomic_DNA"/>
</dbReference>
<protein>
    <submittedName>
        <fullName evidence="1">YheC/YheD family protein</fullName>
    </submittedName>
</protein>
<dbReference type="Proteomes" id="UP001310386">
    <property type="component" value="Unassembled WGS sequence"/>
</dbReference>